<dbReference type="InterPro" id="IPR011611">
    <property type="entry name" value="PfkB_dom"/>
</dbReference>
<keyword evidence="1" id="KW-0808">Transferase</keyword>
<dbReference type="SUPFAM" id="SSF53613">
    <property type="entry name" value="Ribokinase-like"/>
    <property type="match status" value="1"/>
</dbReference>
<gene>
    <name evidence="4" type="ORF">BMAGN_0166</name>
</gene>
<dbReference type="Pfam" id="PF00294">
    <property type="entry name" value="PfkB"/>
    <property type="match status" value="1"/>
</dbReference>
<name>A0A087BB17_9BIFI</name>
<keyword evidence="2 4" id="KW-0418">Kinase</keyword>
<dbReference type="Proteomes" id="UP000029052">
    <property type="component" value="Unassembled WGS sequence"/>
</dbReference>
<proteinExistence type="predicted"/>
<feature type="domain" description="Carbohydrate kinase PfkB" evidence="3">
    <location>
        <begin position="5"/>
        <end position="302"/>
    </location>
</feature>
<dbReference type="STRING" id="1692.BMAGN_0166"/>
<dbReference type="EMBL" id="JGZB01000004">
    <property type="protein sequence ID" value="KFI68217.1"/>
    <property type="molecule type" value="Genomic_DNA"/>
</dbReference>
<evidence type="ECO:0000313" key="5">
    <source>
        <dbReference type="Proteomes" id="UP000029052"/>
    </source>
</evidence>
<dbReference type="RefSeq" id="WP_022859976.1">
    <property type="nucleotide sequence ID" value="NZ_JGZB01000004.1"/>
</dbReference>
<sequence length="313" mass="33571">MTGRVISLGQIIVDIAMRVPSVPRAGEDVFADDPRWYTGASFNTLQAVRQMGVDACWAGILGTGPMAHIISRTIQETGIRHIGPTDRQRDSGFCVAMTDQSAERTFVSTRGAEAYGGAGTFHQVHPSAADVVHMTGYTFVHETRAGLYAFLRRTLHRDFKAVFDPGPVLEDLPEDALRLLVDYRPIWSVNERELSILAHRLGIEATGNSDTFAYMTTAVARKLHAPVVARVGKGGAWVGAENTCAHHICGYPTHAVDTNGAGDCHTGVLCARLVCADSLTAAARIANAAASIAVSRPGPATCPTYEEALRAMQ</sequence>
<dbReference type="PANTHER" id="PTHR10584:SF166">
    <property type="entry name" value="RIBOKINASE"/>
    <property type="match status" value="1"/>
</dbReference>
<organism evidence="4 5">
    <name type="scientific">Bifidobacterium magnum</name>
    <dbReference type="NCBI Taxonomy" id="1692"/>
    <lineage>
        <taxon>Bacteria</taxon>
        <taxon>Bacillati</taxon>
        <taxon>Actinomycetota</taxon>
        <taxon>Actinomycetes</taxon>
        <taxon>Bifidobacteriales</taxon>
        <taxon>Bifidobacteriaceae</taxon>
        <taxon>Bifidobacterium</taxon>
    </lineage>
</organism>
<evidence type="ECO:0000256" key="1">
    <source>
        <dbReference type="ARBA" id="ARBA00022679"/>
    </source>
</evidence>
<dbReference type="InterPro" id="IPR029056">
    <property type="entry name" value="Ribokinase-like"/>
</dbReference>
<comment type="caution">
    <text evidence="4">The sequence shown here is derived from an EMBL/GenBank/DDBJ whole genome shotgun (WGS) entry which is preliminary data.</text>
</comment>
<dbReference type="Gene3D" id="3.40.1190.20">
    <property type="match status" value="1"/>
</dbReference>
<evidence type="ECO:0000259" key="3">
    <source>
        <dbReference type="Pfam" id="PF00294"/>
    </source>
</evidence>
<dbReference type="eggNOG" id="COG0524">
    <property type="taxonomic scope" value="Bacteria"/>
</dbReference>
<dbReference type="GO" id="GO:0016301">
    <property type="term" value="F:kinase activity"/>
    <property type="evidence" value="ECO:0007669"/>
    <property type="project" value="UniProtKB-KW"/>
</dbReference>
<dbReference type="AlphaFoldDB" id="A0A087BB17"/>
<dbReference type="PANTHER" id="PTHR10584">
    <property type="entry name" value="SUGAR KINASE"/>
    <property type="match status" value="1"/>
</dbReference>
<reference evidence="4 5" key="1">
    <citation type="submission" date="2014-03" db="EMBL/GenBank/DDBJ databases">
        <title>Genomics of Bifidobacteria.</title>
        <authorList>
            <person name="Ventura M."/>
            <person name="Milani C."/>
            <person name="Lugli G.A."/>
        </authorList>
    </citation>
    <scope>NUCLEOTIDE SEQUENCE [LARGE SCALE GENOMIC DNA]</scope>
    <source>
        <strain evidence="4 5">LMG 11591</strain>
    </source>
</reference>
<evidence type="ECO:0000313" key="4">
    <source>
        <dbReference type="EMBL" id="KFI68217.1"/>
    </source>
</evidence>
<evidence type="ECO:0000256" key="2">
    <source>
        <dbReference type="ARBA" id="ARBA00022777"/>
    </source>
</evidence>
<keyword evidence="5" id="KW-1185">Reference proteome</keyword>
<protein>
    <submittedName>
        <fullName evidence="4">Ribokinase</fullName>
    </submittedName>
</protein>
<accession>A0A087BB17</accession>
<dbReference type="GO" id="GO:0005829">
    <property type="term" value="C:cytosol"/>
    <property type="evidence" value="ECO:0007669"/>
    <property type="project" value="TreeGrafter"/>
</dbReference>